<keyword evidence="2" id="KW-1185">Reference proteome</keyword>
<gene>
    <name evidence="1" type="ORF">ANN_04709</name>
</gene>
<proteinExistence type="predicted"/>
<sequence length="101" mass="11846">MKKWKTRNRQVSQEPSECLKCQSCLNRNVAKYIELSPPTFADNANQPRSLHWILKADLKFHPHKLQVVHELRPIDWQVIIAFCAQLQEMIAETTIFCLICL</sequence>
<name>A0ABQ8TAR8_PERAM</name>
<dbReference type="Proteomes" id="UP001148838">
    <property type="component" value="Unassembled WGS sequence"/>
</dbReference>
<organism evidence="1 2">
    <name type="scientific">Periplaneta americana</name>
    <name type="common">American cockroach</name>
    <name type="synonym">Blatta americana</name>
    <dbReference type="NCBI Taxonomy" id="6978"/>
    <lineage>
        <taxon>Eukaryota</taxon>
        <taxon>Metazoa</taxon>
        <taxon>Ecdysozoa</taxon>
        <taxon>Arthropoda</taxon>
        <taxon>Hexapoda</taxon>
        <taxon>Insecta</taxon>
        <taxon>Pterygota</taxon>
        <taxon>Neoptera</taxon>
        <taxon>Polyneoptera</taxon>
        <taxon>Dictyoptera</taxon>
        <taxon>Blattodea</taxon>
        <taxon>Blattoidea</taxon>
        <taxon>Blattidae</taxon>
        <taxon>Blattinae</taxon>
        <taxon>Periplaneta</taxon>
    </lineage>
</organism>
<comment type="caution">
    <text evidence="1">The sequence shown here is derived from an EMBL/GenBank/DDBJ whole genome shotgun (WGS) entry which is preliminary data.</text>
</comment>
<dbReference type="EMBL" id="JAJSOF020000013">
    <property type="protein sequence ID" value="KAJ4443059.1"/>
    <property type="molecule type" value="Genomic_DNA"/>
</dbReference>
<accession>A0ABQ8TAR8</accession>
<protein>
    <submittedName>
        <fullName evidence="1">Uncharacterized protein</fullName>
    </submittedName>
</protein>
<reference evidence="1 2" key="1">
    <citation type="journal article" date="2022" name="Allergy">
        <title>Genome assembly and annotation of Periplaneta americana reveal a comprehensive cockroach allergen profile.</title>
        <authorList>
            <person name="Wang L."/>
            <person name="Xiong Q."/>
            <person name="Saelim N."/>
            <person name="Wang L."/>
            <person name="Nong W."/>
            <person name="Wan A.T."/>
            <person name="Shi M."/>
            <person name="Liu X."/>
            <person name="Cao Q."/>
            <person name="Hui J.H.L."/>
            <person name="Sookrung N."/>
            <person name="Leung T.F."/>
            <person name="Tungtrongchitr A."/>
            <person name="Tsui S.K.W."/>
        </authorList>
    </citation>
    <scope>NUCLEOTIDE SEQUENCE [LARGE SCALE GENOMIC DNA]</scope>
    <source>
        <strain evidence="1">PWHHKU_190912</strain>
    </source>
</reference>
<evidence type="ECO:0000313" key="2">
    <source>
        <dbReference type="Proteomes" id="UP001148838"/>
    </source>
</evidence>
<evidence type="ECO:0000313" key="1">
    <source>
        <dbReference type="EMBL" id="KAJ4443059.1"/>
    </source>
</evidence>